<dbReference type="InterPro" id="IPR010982">
    <property type="entry name" value="Lambda_DNA-bd_dom_sf"/>
</dbReference>
<dbReference type="SMART" id="SM00530">
    <property type="entry name" value="HTH_XRE"/>
    <property type="match status" value="1"/>
</dbReference>
<dbReference type="EMBL" id="UGQS01000002">
    <property type="protein sequence ID" value="STZ77370.1"/>
    <property type="molecule type" value="Genomic_DNA"/>
</dbReference>
<dbReference type="GO" id="GO:0003677">
    <property type="term" value="F:DNA binding"/>
    <property type="evidence" value="ECO:0007669"/>
    <property type="project" value="InterPro"/>
</dbReference>
<sequence length="128" mass="14081">MGLTTFGEAVRAARRQTKQTLQTMATALGTSPAFLSAMETGRSKVPMDFVEKVEVFFEKLGHPVDNLKQKAMVSNENVSLSGLSLQQQMLVAGFASSEFSKEQLNRFAELLRTIHQKESLKEGDDAAN</sequence>
<dbReference type="Gene3D" id="1.10.260.40">
    <property type="entry name" value="lambda repressor-like DNA-binding domains"/>
    <property type="match status" value="1"/>
</dbReference>
<accession>A0A378UJS0</accession>
<dbReference type="SUPFAM" id="SSF47413">
    <property type="entry name" value="lambda repressor-like DNA-binding domains"/>
    <property type="match status" value="1"/>
</dbReference>
<reference evidence="2 3" key="1">
    <citation type="submission" date="2018-06" db="EMBL/GenBank/DDBJ databases">
        <authorList>
            <consortium name="Pathogen Informatics"/>
            <person name="Doyle S."/>
        </authorList>
    </citation>
    <scope>NUCLEOTIDE SEQUENCE [LARGE SCALE GENOMIC DNA]</scope>
    <source>
        <strain evidence="2 3">NCTC10295</strain>
    </source>
</reference>
<keyword evidence="3" id="KW-1185">Reference proteome</keyword>
<evidence type="ECO:0000313" key="3">
    <source>
        <dbReference type="Proteomes" id="UP000254651"/>
    </source>
</evidence>
<dbReference type="InterPro" id="IPR001387">
    <property type="entry name" value="Cro/C1-type_HTH"/>
</dbReference>
<dbReference type="PROSITE" id="PS50943">
    <property type="entry name" value="HTH_CROC1"/>
    <property type="match status" value="1"/>
</dbReference>
<evidence type="ECO:0000259" key="1">
    <source>
        <dbReference type="PROSITE" id="PS50943"/>
    </source>
</evidence>
<name>A0A378UJS0_BERDE</name>
<organism evidence="2 3">
    <name type="scientific">Bergeriella denitrificans</name>
    <name type="common">Neisseria denitrificans</name>
    <dbReference type="NCBI Taxonomy" id="494"/>
    <lineage>
        <taxon>Bacteria</taxon>
        <taxon>Pseudomonadati</taxon>
        <taxon>Pseudomonadota</taxon>
        <taxon>Betaproteobacteria</taxon>
        <taxon>Neisseriales</taxon>
        <taxon>Neisseriaceae</taxon>
        <taxon>Bergeriella</taxon>
    </lineage>
</organism>
<gene>
    <name evidence="2" type="ORF">NCTC10295_02187</name>
</gene>
<protein>
    <submittedName>
        <fullName evidence="2">Putative HTH-type transcriptional regulator</fullName>
    </submittedName>
</protein>
<dbReference type="Proteomes" id="UP000254651">
    <property type="component" value="Unassembled WGS sequence"/>
</dbReference>
<dbReference type="AlphaFoldDB" id="A0A378UJS0"/>
<dbReference type="Pfam" id="PF13560">
    <property type="entry name" value="HTH_31"/>
    <property type="match status" value="1"/>
</dbReference>
<feature type="domain" description="HTH cro/C1-type" evidence="1">
    <location>
        <begin position="10"/>
        <end position="67"/>
    </location>
</feature>
<dbReference type="RefSeq" id="WP_066075603.1">
    <property type="nucleotide sequence ID" value="NZ_CP181246.1"/>
</dbReference>
<evidence type="ECO:0000313" key="2">
    <source>
        <dbReference type="EMBL" id="STZ77370.1"/>
    </source>
</evidence>
<proteinExistence type="predicted"/>